<proteinExistence type="inferred from homology"/>
<evidence type="ECO:0000256" key="7">
    <source>
        <dbReference type="ARBA" id="ARBA00023010"/>
    </source>
</evidence>
<gene>
    <name evidence="9 10" type="primary">secE</name>
    <name evidence="10" type="ORF">ACFPU1_13470</name>
</gene>
<dbReference type="InterPro" id="IPR005807">
    <property type="entry name" value="SecE_bac"/>
</dbReference>
<keyword evidence="6 9" id="KW-1133">Transmembrane helix</keyword>
<dbReference type="InterPro" id="IPR038379">
    <property type="entry name" value="SecE_sf"/>
</dbReference>
<evidence type="ECO:0000256" key="5">
    <source>
        <dbReference type="ARBA" id="ARBA00022927"/>
    </source>
</evidence>
<dbReference type="RefSeq" id="WP_054637153.1">
    <property type="nucleotide sequence ID" value="NZ_JBHSOZ010000007.1"/>
</dbReference>
<comment type="subunit">
    <text evidence="9">Component of the Sec protein translocase complex. Heterotrimer consisting of SecY, SecE and SecG subunits. The heterotrimers can form oligomers, although 1 heterotrimer is thought to be able to translocate proteins. Interacts with the ribosome. Interacts with SecDF, and other proteins may be involved. Interacts with SecA.</text>
</comment>
<dbReference type="InterPro" id="IPR001901">
    <property type="entry name" value="Translocase_SecE/Sec61-g"/>
</dbReference>
<dbReference type="PROSITE" id="PS01067">
    <property type="entry name" value="SECE_SEC61G"/>
    <property type="match status" value="1"/>
</dbReference>
<comment type="similarity">
    <text evidence="9">Belongs to the SecE/SEC61-gamma family.</text>
</comment>
<evidence type="ECO:0000256" key="1">
    <source>
        <dbReference type="ARBA" id="ARBA00004370"/>
    </source>
</evidence>
<comment type="function">
    <text evidence="9">Essential subunit of the Sec protein translocation channel SecYEG. Clamps together the 2 halves of SecY. May contact the channel plug during translocation.</text>
</comment>
<keyword evidence="11" id="KW-1185">Reference proteome</keyword>
<dbReference type="Proteomes" id="UP001596142">
    <property type="component" value="Unassembled WGS sequence"/>
</dbReference>
<keyword evidence="4 9" id="KW-0812">Transmembrane</keyword>
<dbReference type="PANTHER" id="PTHR33910:SF1">
    <property type="entry name" value="PROTEIN TRANSLOCASE SUBUNIT SECE"/>
    <property type="match status" value="1"/>
</dbReference>
<name>A0ABW0YQN7_9BACI</name>
<evidence type="ECO:0000256" key="9">
    <source>
        <dbReference type="HAMAP-Rule" id="MF_00422"/>
    </source>
</evidence>
<organism evidence="10 11">
    <name type="scientific">Thalassorhabdus alkalitolerans</name>
    <dbReference type="NCBI Taxonomy" id="2282697"/>
    <lineage>
        <taxon>Bacteria</taxon>
        <taxon>Bacillati</taxon>
        <taxon>Bacillota</taxon>
        <taxon>Bacilli</taxon>
        <taxon>Bacillales</taxon>
        <taxon>Bacillaceae</taxon>
        <taxon>Thalassorhabdus</taxon>
    </lineage>
</organism>
<keyword evidence="5 9" id="KW-0653">Protein transport</keyword>
<sequence length="64" mass="7241">MASGVKNTGKFLRDVGREMKRVTWPTRKELIKYTGVVLATVFFISIFFAVVDLGLSTLVRTFLD</sequence>
<keyword evidence="8 9" id="KW-0472">Membrane</keyword>
<evidence type="ECO:0000313" key="10">
    <source>
        <dbReference type="EMBL" id="MFC5713777.1"/>
    </source>
</evidence>
<keyword evidence="3 9" id="KW-1003">Cell membrane</keyword>
<dbReference type="HAMAP" id="MF_00422">
    <property type="entry name" value="SecE"/>
    <property type="match status" value="1"/>
</dbReference>
<keyword evidence="7 9" id="KW-0811">Translocation</keyword>
<comment type="caution">
    <text evidence="10">The sequence shown here is derived from an EMBL/GenBank/DDBJ whole genome shotgun (WGS) entry which is preliminary data.</text>
</comment>
<protein>
    <recommendedName>
        <fullName evidence="9">Protein translocase subunit SecE</fullName>
    </recommendedName>
</protein>
<dbReference type="Pfam" id="PF00584">
    <property type="entry name" value="SecE"/>
    <property type="match status" value="1"/>
</dbReference>
<feature type="transmembrane region" description="Helical" evidence="9">
    <location>
        <begin position="30"/>
        <end position="51"/>
    </location>
</feature>
<dbReference type="EMBL" id="JBHSOZ010000007">
    <property type="protein sequence ID" value="MFC5713777.1"/>
    <property type="molecule type" value="Genomic_DNA"/>
</dbReference>
<dbReference type="PANTHER" id="PTHR33910">
    <property type="entry name" value="PROTEIN TRANSLOCASE SUBUNIT SECE"/>
    <property type="match status" value="1"/>
</dbReference>
<dbReference type="NCBIfam" id="TIGR00964">
    <property type="entry name" value="secE_bact"/>
    <property type="match status" value="1"/>
</dbReference>
<comment type="subcellular location">
    <subcellularLocation>
        <location evidence="9">Cell membrane</location>
        <topology evidence="9">Single-pass membrane protein</topology>
    </subcellularLocation>
    <subcellularLocation>
        <location evidence="1">Membrane</location>
    </subcellularLocation>
</comment>
<evidence type="ECO:0000256" key="2">
    <source>
        <dbReference type="ARBA" id="ARBA00022448"/>
    </source>
</evidence>
<evidence type="ECO:0000313" key="11">
    <source>
        <dbReference type="Proteomes" id="UP001596142"/>
    </source>
</evidence>
<evidence type="ECO:0000256" key="3">
    <source>
        <dbReference type="ARBA" id="ARBA00022475"/>
    </source>
</evidence>
<dbReference type="Gene3D" id="1.20.5.1030">
    <property type="entry name" value="Preprotein translocase secy subunit"/>
    <property type="match status" value="1"/>
</dbReference>
<evidence type="ECO:0000256" key="4">
    <source>
        <dbReference type="ARBA" id="ARBA00022692"/>
    </source>
</evidence>
<accession>A0ABW0YQN7</accession>
<evidence type="ECO:0000256" key="6">
    <source>
        <dbReference type="ARBA" id="ARBA00022989"/>
    </source>
</evidence>
<evidence type="ECO:0000256" key="8">
    <source>
        <dbReference type="ARBA" id="ARBA00023136"/>
    </source>
</evidence>
<keyword evidence="2 9" id="KW-0813">Transport</keyword>
<reference evidence="11" key="1">
    <citation type="journal article" date="2019" name="Int. J. Syst. Evol. Microbiol.">
        <title>The Global Catalogue of Microorganisms (GCM) 10K type strain sequencing project: providing services to taxonomists for standard genome sequencing and annotation.</title>
        <authorList>
            <consortium name="The Broad Institute Genomics Platform"/>
            <consortium name="The Broad Institute Genome Sequencing Center for Infectious Disease"/>
            <person name="Wu L."/>
            <person name="Ma J."/>
        </authorList>
    </citation>
    <scope>NUCLEOTIDE SEQUENCE [LARGE SCALE GENOMIC DNA]</scope>
    <source>
        <strain evidence="11">CECT 7184</strain>
    </source>
</reference>